<feature type="domain" description="F-box associated beta-propeller type 1" evidence="1">
    <location>
        <begin position="13"/>
        <end position="146"/>
    </location>
</feature>
<dbReference type="Pfam" id="PF07734">
    <property type="entry name" value="FBA_1"/>
    <property type="match status" value="1"/>
</dbReference>
<dbReference type="AlphaFoldDB" id="A0A072UR92"/>
<accession>A0A072UR92</accession>
<dbReference type="EnsemblPlants" id="KEH32212">
    <property type="protein sequence ID" value="KEH32212"/>
    <property type="gene ID" value="MTR_4g117430"/>
</dbReference>
<protein>
    <submittedName>
        <fullName evidence="2">F-box protein interaction domain protein</fullName>
    </submittedName>
</protein>
<name>A0A072UR92_MEDTR</name>
<reference evidence="3" key="3">
    <citation type="submission" date="2015-04" db="UniProtKB">
        <authorList>
            <consortium name="EnsemblPlants"/>
        </authorList>
    </citation>
    <scope>IDENTIFICATION</scope>
    <source>
        <strain evidence="3">cv. Jemalong A17</strain>
    </source>
</reference>
<gene>
    <name evidence="3" type="primary">25494016</name>
    <name evidence="2" type="ordered locus">MTR_4g117430</name>
</gene>
<dbReference type="HOGENOM" id="CLU_1698137_0_0_1"/>
<sequence>MQRFYIVSLCFNPLYLWNPSTGFHKQIPLSPFGSDLDAEYFHGFGYDQSTDDYLVVSMSVDPSHFEFFSLRVNTWKEIEFFPYTNSCEDKPNAGVLYNGAIHWLAYRHDLRKDVIVAFDLMERELFDMLLPDEFRDTLDYCSLWVFGELLSFSAI</sequence>
<dbReference type="OrthoDB" id="591557at2759"/>
<dbReference type="NCBIfam" id="TIGR01640">
    <property type="entry name" value="F_box_assoc_1"/>
    <property type="match status" value="1"/>
</dbReference>
<dbReference type="PANTHER" id="PTHR31790:SF526">
    <property type="entry name" value="OS12G0618150 PROTEIN"/>
    <property type="match status" value="1"/>
</dbReference>
<evidence type="ECO:0000313" key="2">
    <source>
        <dbReference type="EMBL" id="KEH32212.1"/>
    </source>
</evidence>
<dbReference type="KEGG" id="mtr:25494016"/>
<dbReference type="InterPro" id="IPR052361">
    <property type="entry name" value="F-box_domain"/>
</dbReference>
<keyword evidence="4" id="KW-1185">Reference proteome</keyword>
<evidence type="ECO:0000259" key="1">
    <source>
        <dbReference type="Pfam" id="PF07734"/>
    </source>
</evidence>
<evidence type="ECO:0000313" key="3">
    <source>
        <dbReference type="EnsemblPlants" id="KEH32212"/>
    </source>
</evidence>
<dbReference type="Proteomes" id="UP000002051">
    <property type="component" value="Chromosome 4"/>
</dbReference>
<proteinExistence type="predicted"/>
<dbReference type="InterPro" id="IPR017451">
    <property type="entry name" value="F-box-assoc_interact_dom"/>
</dbReference>
<reference evidence="2 4" key="1">
    <citation type="journal article" date="2011" name="Nature">
        <title>The Medicago genome provides insight into the evolution of rhizobial symbioses.</title>
        <authorList>
            <person name="Young N.D."/>
            <person name="Debelle F."/>
            <person name="Oldroyd G.E."/>
            <person name="Geurts R."/>
            <person name="Cannon S.B."/>
            <person name="Udvardi M.K."/>
            <person name="Benedito V.A."/>
            <person name="Mayer K.F."/>
            <person name="Gouzy J."/>
            <person name="Schoof H."/>
            <person name="Van de Peer Y."/>
            <person name="Proost S."/>
            <person name="Cook D.R."/>
            <person name="Meyers B.C."/>
            <person name="Spannagl M."/>
            <person name="Cheung F."/>
            <person name="De Mita S."/>
            <person name="Krishnakumar V."/>
            <person name="Gundlach H."/>
            <person name="Zhou S."/>
            <person name="Mudge J."/>
            <person name="Bharti A.K."/>
            <person name="Murray J.D."/>
            <person name="Naoumkina M.A."/>
            <person name="Rosen B."/>
            <person name="Silverstein K.A."/>
            <person name="Tang H."/>
            <person name="Rombauts S."/>
            <person name="Zhao P.X."/>
            <person name="Zhou P."/>
            <person name="Barbe V."/>
            <person name="Bardou P."/>
            <person name="Bechner M."/>
            <person name="Bellec A."/>
            <person name="Berger A."/>
            <person name="Berges H."/>
            <person name="Bidwell S."/>
            <person name="Bisseling T."/>
            <person name="Choisne N."/>
            <person name="Couloux A."/>
            <person name="Denny R."/>
            <person name="Deshpande S."/>
            <person name="Dai X."/>
            <person name="Doyle J.J."/>
            <person name="Dudez A.M."/>
            <person name="Farmer A.D."/>
            <person name="Fouteau S."/>
            <person name="Franken C."/>
            <person name="Gibelin C."/>
            <person name="Gish J."/>
            <person name="Goldstein S."/>
            <person name="Gonzalez A.J."/>
            <person name="Green P.J."/>
            <person name="Hallab A."/>
            <person name="Hartog M."/>
            <person name="Hua A."/>
            <person name="Humphray S.J."/>
            <person name="Jeong D.H."/>
            <person name="Jing Y."/>
            <person name="Jocker A."/>
            <person name="Kenton S.M."/>
            <person name="Kim D.J."/>
            <person name="Klee K."/>
            <person name="Lai H."/>
            <person name="Lang C."/>
            <person name="Lin S."/>
            <person name="Macmil S.L."/>
            <person name="Magdelenat G."/>
            <person name="Matthews L."/>
            <person name="McCorrison J."/>
            <person name="Monaghan E.L."/>
            <person name="Mun J.H."/>
            <person name="Najar F.Z."/>
            <person name="Nicholson C."/>
            <person name="Noirot C."/>
            <person name="O'Bleness M."/>
            <person name="Paule C.R."/>
            <person name="Poulain J."/>
            <person name="Prion F."/>
            <person name="Qin B."/>
            <person name="Qu C."/>
            <person name="Retzel E.F."/>
            <person name="Riddle C."/>
            <person name="Sallet E."/>
            <person name="Samain S."/>
            <person name="Samson N."/>
            <person name="Sanders I."/>
            <person name="Saurat O."/>
            <person name="Scarpelli C."/>
            <person name="Schiex T."/>
            <person name="Segurens B."/>
            <person name="Severin A.J."/>
            <person name="Sherrier D.J."/>
            <person name="Shi R."/>
            <person name="Sims S."/>
            <person name="Singer S.R."/>
            <person name="Sinharoy S."/>
            <person name="Sterck L."/>
            <person name="Viollet A."/>
            <person name="Wang B.B."/>
            <person name="Wang K."/>
            <person name="Wang M."/>
            <person name="Wang X."/>
            <person name="Warfsmann J."/>
            <person name="Weissenbach J."/>
            <person name="White D.D."/>
            <person name="White J.D."/>
            <person name="Wiley G.B."/>
            <person name="Wincker P."/>
            <person name="Xing Y."/>
            <person name="Yang L."/>
            <person name="Yao Z."/>
            <person name="Ying F."/>
            <person name="Zhai J."/>
            <person name="Zhou L."/>
            <person name="Zuber A."/>
            <person name="Denarie J."/>
            <person name="Dixon R.A."/>
            <person name="May G.D."/>
            <person name="Schwartz D.C."/>
            <person name="Rogers J."/>
            <person name="Quetier F."/>
            <person name="Town C.D."/>
            <person name="Roe B.A."/>
        </authorList>
    </citation>
    <scope>NUCLEOTIDE SEQUENCE [LARGE SCALE GENOMIC DNA]</scope>
    <source>
        <strain evidence="2">A17</strain>
        <strain evidence="3 4">cv. Jemalong A17</strain>
    </source>
</reference>
<dbReference type="InterPro" id="IPR006527">
    <property type="entry name" value="F-box-assoc_dom_typ1"/>
</dbReference>
<dbReference type="EMBL" id="CM001220">
    <property type="protein sequence ID" value="KEH32212.1"/>
    <property type="molecule type" value="Genomic_DNA"/>
</dbReference>
<organism evidence="2 4">
    <name type="scientific">Medicago truncatula</name>
    <name type="common">Barrel medic</name>
    <name type="synonym">Medicago tribuloides</name>
    <dbReference type="NCBI Taxonomy" id="3880"/>
    <lineage>
        <taxon>Eukaryota</taxon>
        <taxon>Viridiplantae</taxon>
        <taxon>Streptophyta</taxon>
        <taxon>Embryophyta</taxon>
        <taxon>Tracheophyta</taxon>
        <taxon>Spermatophyta</taxon>
        <taxon>Magnoliopsida</taxon>
        <taxon>eudicotyledons</taxon>
        <taxon>Gunneridae</taxon>
        <taxon>Pentapetalae</taxon>
        <taxon>rosids</taxon>
        <taxon>fabids</taxon>
        <taxon>Fabales</taxon>
        <taxon>Fabaceae</taxon>
        <taxon>Papilionoideae</taxon>
        <taxon>50 kb inversion clade</taxon>
        <taxon>NPAAA clade</taxon>
        <taxon>Hologalegina</taxon>
        <taxon>IRL clade</taxon>
        <taxon>Trifolieae</taxon>
        <taxon>Medicago</taxon>
    </lineage>
</organism>
<dbReference type="PANTHER" id="PTHR31790">
    <property type="entry name" value="OS02G0783600 PROTEIN"/>
    <property type="match status" value="1"/>
</dbReference>
<evidence type="ECO:0000313" key="4">
    <source>
        <dbReference type="Proteomes" id="UP000002051"/>
    </source>
</evidence>
<reference evidence="2 4" key="2">
    <citation type="journal article" date="2014" name="BMC Genomics">
        <title>An improved genome release (version Mt4.0) for the model legume Medicago truncatula.</title>
        <authorList>
            <person name="Tang H."/>
            <person name="Krishnakumar V."/>
            <person name="Bidwell S."/>
            <person name="Rosen B."/>
            <person name="Chan A."/>
            <person name="Zhou S."/>
            <person name="Gentzbittel L."/>
            <person name="Childs K.L."/>
            <person name="Yandell M."/>
            <person name="Gundlach H."/>
            <person name="Mayer K.F."/>
            <person name="Schwartz D.C."/>
            <person name="Town C.D."/>
        </authorList>
    </citation>
    <scope>GENOME REANNOTATION</scope>
    <source>
        <strain evidence="2">A17</strain>
        <strain evidence="3 4">cv. Jemalong A17</strain>
    </source>
</reference>